<evidence type="ECO:0000256" key="3">
    <source>
        <dbReference type="ARBA" id="ARBA00022576"/>
    </source>
</evidence>
<feature type="domain" description="Aminotransferase class I/classII large" evidence="8">
    <location>
        <begin position="23"/>
        <end position="372"/>
    </location>
</feature>
<dbReference type="AlphaFoldDB" id="A0A2N3X1Q9"/>
<dbReference type="Gene3D" id="3.90.1150.10">
    <property type="entry name" value="Aspartate Aminotransferase, domain 1"/>
    <property type="match status" value="1"/>
</dbReference>
<dbReference type="Proteomes" id="UP000233750">
    <property type="component" value="Unassembled WGS sequence"/>
</dbReference>
<dbReference type="CDD" id="cd00609">
    <property type="entry name" value="AAT_like"/>
    <property type="match status" value="1"/>
</dbReference>
<proteinExistence type="inferred from homology"/>
<dbReference type="GO" id="GO:0006520">
    <property type="term" value="P:amino acid metabolic process"/>
    <property type="evidence" value="ECO:0007669"/>
    <property type="project" value="InterPro"/>
</dbReference>
<evidence type="ECO:0000256" key="7">
    <source>
        <dbReference type="RuleBase" id="RU000481"/>
    </source>
</evidence>
<keyword evidence="5" id="KW-0663">Pyridoxal phosphate</keyword>
<dbReference type="PANTHER" id="PTHR46383:SF1">
    <property type="entry name" value="ASPARTATE AMINOTRANSFERASE"/>
    <property type="match status" value="1"/>
</dbReference>
<dbReference type="PANTHER" id="PTHR46383">
    <property type="entry name" value="ASPARTATE AMINOTRANSFERASE"/>
    <property type="match status" value="1"/>
</dbReference>
<comment type="similarity">
    <text evidence="2 7">Belongs to the class-I pyridoxal-phosphate-dependent aminotransferase family.</text>
</comment>
<gene>
    <name evidence="9" type="ORF">ATK30_0129</name>
</gene>
<dbReference type="InterPro" id="IPR015421">
    <property type="entry name" value="PyrdxlP-dep_Trfase_major"/>
</dbReference>
<reference evidence="9 10" key="1">
    <citation type="submission" date="2017-12" db="EMBL/GenBank/DDBJ databases">
        <title>Sequencing the genomes of 1000 Actinobacteria strains.</title>
        <authorList>
            <person name="Klenk H.-P."/>
        </authorList>
    </citation>
    <scope>NUCLEOTIDE SEQUENCE [LARGE SCALE GENOMIC DNA]</scope>
    <source>
        <strain evidence="9 10">DSM 45165</strain>
    </source>
</reference>
<evidence type="ECO:0000313" key="10">
    <source>
        <dbReference type="Proteomes" id="UP000233750"/>
    </source>
</evidence>
<dbReference type="SUPFAM" id="SSF53383">
    <property type="entry name" value="PLP-dependent transferases"/>
    <property type="match status" value="1"/>
</dbReference>
<comment type="cofactor">
    <cofactor evidence="1 7">
        <name>pyridoxal 5'-phosphate</name>
        <dbReference type="ChEBI" id="CHEBI:597326"/>
    </cofactor>
</comment>
<dbReference type="Pfam" id="PF00155">
    <property type="entry name" value="Aminotran_1_2"/>
    <property type="match status" value="1"/>
</dbReference>
<keyword evidence="6" id="KW-0045">Antibiotic biosynthesis</keyword>
<evidence type="ECO:0000259" key="8">
    <source>
        <dbReference type="Pfam" id="PF00155"/>
    </source>
</evidence>
<dbReference type="OrthoDB" id="2192472at2"/>
<dbReference type="InterPro" id="IPR015424">
    <property type="entry name" value="PyrdxlP-dep_Trfase"/>
</dbReference>
<dbReference type="GO" id="GO:0017000">
    <property type="term" value="P:antibiotic biosynthetic process"/>
    <property type="evidence" value="ECO:0007669"/>
    <property type="project" value="UniProtKB-KW"/>
</dbReference>
<keyword evidence="10" id="KW-1185">Reference proteome</keyword>
<keyword evidence="4 7" id="KW-0808">Transferase</keyword>
<protein>
    <recommendedName>
        <fullName evidence="7">Aminotransferase</fullName>
        <ecNumber evidence="7">2.6.1.-</ecNumber>
    </recommendedName>
</protein>
<evidence type="ECO:0000256" key="1">
    <source>
        <dbReference type="ARBA" id="ARBA00001933"/>
    </source>
</evidence>
<evidence type="ECO:0000313" key="9">
    <source>
        <dbReference type="EMBL" id="PKW00058.1"/>
    </source>
</evidence>
<dbReference type="EMBL" id="PJMY01000001">
    <property type="protein sequence ID" value="PKW00058.1"/>
    <property type="molecule type" value="Genomic_DNA"/>
</dbReference>
<keyword evidence="3 7" id="KW-0032">Aminotransferase</keyword>
<comment type="caution">
    <text evidence="9">The sequence shown here is derived from an EMBL/GenBank/DDBJ whole genome shotgun (WGS) entry which is preliminary data.</text>
</comment>
<dbReference type="PROSITE" id="PS00105">
    <property type="entry name" value="AA_TRANSFER_CLASS_1"/>
    <property type="match status" value="1"/>
</dbReference>
<name>A0A2N3X1Q9_9PSEU</name>
<sequence length="416" mass="43301">MVSRSATLALNDAINARRATGEDIIHLGFGEAGLPVLPEAAAALADGAGQNSYTPVAGTVRAREAVAGYLSRGGLPTDASQILLAPGSKALLYAALSTLPGDVVLPVPSWVTYAAQAQLAGKRTIPVPIPGAAGGVPDPELLTSALAAARARGADPRILILTLPDNPTGTVAGPALVQQVCELADRHGLTVVCDEIYRDLAYDPAAVQSPAALLPDRTIVTGGLSKTMALGGWRIGFLRVPEGSAGHRIADGITALGSELWSCLAGPMQAAAAYVFDSPPPVLEHVQASRRLHATVAHAAHDIFAKAGISCRRPQAAFYLYPDLEVLRPELAARGIRTGVALADHLLEEHGIGVLAGEHFGDAPEQLRFRAATSLLYGRTADERWTALRSTDPVSLPWISAALERLDGTLRALGSK</sequence>
<dbReference type="InterPro" id="IPR015422">
    <property type="entry name" value="PyrdxlP-dep_Trfase_small"/>
</dbReference>
<dbReference type="InterPro" id="IPR004838">
    <property type="entry name" value="NHTrfase_class1_PyrdxlP-BS"/>
</dbReference>
<organism evidence="9 10">
    <name type="scientific">Amycolatopsis echigonensis</name>
    <dbReference type="NCBI Taxonomy" id="2576905"/>
    <lineage>
        <taxon>Bacteria</taxon>
        <taxon>Bacillati</taxon>
        <taxon>Actinomycetota</taxon>
        <taxon>Actinomycetes</taxon>
        <taxon>Pseudonocardiales</taxon>
        <taxon>Pseudonocardiaceae</taxon>
        <taxon>Amycolatopsis</taxon>
    </lineage>
</organism>
<evidence type="ECO:0000256" key="6">
    <source>
        <dbReference type="ARBA" id="ARBA00023194"/>
    </source>
</evidence>
<evidence type="ECO:0000256" key="2">
    <source>
        <dbReference type="ARBA" id="ARBA00007441"/>
    </source>
</evidence>
<evidence type="ECO:0000256" key="5">
    <source>
        <dbReference type="ARBA" id="ARBA00022898"/>
    </source>
</evidence>
<accession>A0A2N3X1Q9</accession>
<dbReference type="RefSeq" id="WP_101433777.1">
    <property type="nucleotide sequence ID" value="NZ_PJMY01000001.1"/>
</dbReference>
<dbReference type="Gene3D" id="3.40.640.10">
    <property type="entry name" value="Type I PLP-dependent aspartate aminotransferase-like (Major domain)"/>
    <property type="match status" value="1"/>
</dbReference>
<evidence type="ECO:0000256" key="4">
    <source>
        <dbReference type="ARBA" id="ARBA00022679"/>
    </source>
</evidence>
<dbReference type="GO" id="GO:0030170">
    <property type="term" value="F:pyridoxal phosphate binding"/>
    <property type="evidence" value="ECO:0007669"/>
    <property type="project" value="InterPro"/>
</dbReference>
<dbReference type="EC" id="2.6.1.-" evidence="7"/>
<dbReference type="GO" id="GO:0008483">
    <property type="term" value="F:transaminase activity"/>
    <property type="evidence" value="ECO:0007669"/>
    <property type="project" value="UniProtKB-KW"/>
</dbReference>
<dbReference type="InterPro" id="IPR004839">
    <property type="entry name" value="Aminotransferase_I/II_large"/>
</dbReference>
<dbReference type="InterPro" id="IPR050596">
    <property type="entry name" value="AspAT/PAT-like"/>
</dbReference>